<evidence type="ECO:0000313" key="1">
    <source>
        <dbReference type="EMBL" id="QLJ96962.1"/>
    </source>
</evidence>
<organism evidence="1">
    <name type="scientific">Micromonospora carbonacea</name>
    <dbReference type="NCBI Taxonomy" id="47853"/>
    <lineage>
        <taxon>Bacteria</taxon>
        <taxon>Bacillati</taxon>
        <taxon>Actinomycetota</taxon>
        <taxon>Actinomycetes</taxon>
        <taxon>Micromonosporales</taxon>
        <taxon>Micromonosporaceae</taxon>
        <taxon>Micromonospora</taxon>
    </lineage>
</organism>
<dbReference type="InterPro" id="IPR046342">
    <property type="entry name" value="CBS_dom_sf"/>
</dbReference>
<gene>
    <name evidence="1" type="ORF">HZU44_19020</name>
</gene>
<dbReference type="SUPFAM" id="SSF54631">
    <property type="entry name" value="CBS-domain pair"/>
    <property type="match status" value="1"/>
</dbReference>
<protein>
    <recommendedName>
        <fullName evidence="2">CBS domain-containing protein</fullName>
    </recommendedName>
</protein>
<accession>A0A7D6C9K5</accession>
<dbReference type="EMBL" id="CP058905">
    <property type="protein sequence ID" value="QLJ96962.1"/>
    <property type="molecule type" value="Genomic_DNA"/>
</dbReference>
<evidence type="ECO:0008006" key="2">
    <source>
        <dbReference type="Google" id="ProtNLM"/>
    </source>
</evidence>
<name>A0A7D6C9K5_9ACTN</name>
<sequence>MSLTARDLMCTDHCVVETDSAPPDRADELTLGVDERGTPRWVVGPGGRGPALLVAASTPVDELLTSNALVRLLDEHLPALVVVDDSGRPVGVVPAEALGEQLLRQLDGDKWAAYGTDVLAPPDPGVMGDPLLAGRLRPPTAPIRIFCAYCGALNHLDEFPEPDRDCAAGGHRLEPDWR</sequence>
<dbReference type="AlphaFoldDB" id="A0A7D6C9K5"/>
<reference evidence="1" key="1">
    <citation type="submission" date="2020-08" db="EMBL/GenBank/DDBJ databases">
        <title>A bifunctional nitrone conjugated secondary metabolite targeting the ribosome.</title>
        <authorList>
            <person name="Limbrick E.M."/>
            <person name="Graf M."/>
            <person name="Derewacz D.K."/>
            <person name="Nguyen F."/>
            <person name="Spraggins J.M."/>
            <person name="Wieland M."/>
            <person name="Ynigez-Gutierrez A.E."/>
            <person name="Reisman B.J."/>
            <person name="Zinshteyn B."/>
            <person name="McCulloch K."/>
            <person name="Iverson T.M."/>
            <person name="Green R."/>
            <person name="Wilson D.N."/>
            <person name="Bachmann B.O."/>
        </authorList>
    </citation>
    <scope>NUCLEOTIDE SEQUENCE</scope>
    <source>
        <strain evidence="1">Africana</strain>
    </source>
</reference>
<proteinExistence type="predicted"/>